<evidence type="ECO:0000313" key="1">
    <source>
        <dbReference type="Proteomes" id="UP000087171"/>
    </source>
</evidence>
<accession>A0A1S2Y230</accession>
<dbReference type="KEGG" id="cam:101512076"/>
<name>A0A1S2Y230_CICAR</name>
<dbReference type="PANTHER" id="PTHR36360:SF1">
    <property type="entry name" value="ACTIN T1-LIKE PROTEIN"/>
    <property type="match status" value="1"/>
</dbReference>
<gene>
    <name evidence="2" type="primary">LOC101512076</name>
</gene>
<sequence length="100" mass="12268">MDKYFSSAYRGDPGVPHADPHRFVNIWIGSLAFTACNIINPYMWHIGSSTFNWHDRVMLFEQYHWKRAMKKNQSYEFMWNKTWDKAHRKSYYFNWPAYFT</sequence>
<dbReference type="GeneID" id="101512076"/>
<dbReference type="STRING" id="3827.A0A1S2Y230"/>
<organism evidence="1 2">
    <name type="scientific">Cicer arietinum</name>
    <name type="common">Chickpea</name>
    <name type="synonym">Garbanzo</name>
    <dbReference type="NCBI Taxonomy" id="3827"/>
    <lineage>
        <taxon>Eukaryota</taxon>
        <taxon>Viridiplantae</taxon>
        <taxon>Streptophyta</taxon>
        <taxon>Embryophyta</taxon>
        <taxon>Tracheophyta</taxon>
        <taxon>Spermatophyta</taxon>
        <taxon>Magnoliopsida</taxon>
        <taxon>eudicotyledons</taxon>
        <taxon>Gunneridae</taxon>
        <taxon>Pentapetalae</taxon>
        <taxon>rosids</taxon>
        <taxon>fabids</taxon>
        <taxon>Fabales</taxon>
        <taxon>Fabaceae</taxon>
        <taxon>Papilionoideae</taxon>
        <taxon>50 kb inversion clade</taxon>
        <taxon>NPAAA clade</taxon>
        <taxon>Hologalegina</taxon>
        <taxon>IRL clade</taxon>
        <taxon>Cicereae</taxon>
        <taxon>Cicer</taxon>
    </lineage>
</organism>
<dbReference type="Proteomes" id="UP000087171">
    <property type="component" value="Chromosome Ca4"/>
</dbReference>
<keyword evidence="1" id="KW-1185">Reference proteome</keyword>
<dbReference type="PaxDb" id="3827-XP_004497531.1"/>
<dbReference type="PANTHER" id="PTHR36360">
    <property type="entry name" value="ACTIN T1-LIKE PROTEIN"/>
    <property type="match status" value="1"/>
</dbReference>
<dbReference type="RefSeq" id="XP_004497531.1">
    <property type="nucleotide sequence ID" value="XM_004497474.3"/>
</dbReference>
<protein>
    <submittedName>
        <fullName evidence="2">Uncharacterized protein LOC101512076</fullName>
    </submittedName>
</protein>
<proteinExistence type="predicted"/>
<evidence type="ECO:0000313" key="2">
    <source>
        <dbReference type="RefSeq" id="XP_004497531.1"/>
    </source>
</evidence>
<dbReference type="OrthoDB" id="2011628at2759"/>
<dbReference type="eggNOG" id="ENOG502S1BB">
    <property type="taxonomic scope" value="Eukaryota"/>
</dbReference>
<dbReference type="AlphaFoldDB" id="A0A1S2Y230"/>
<reference evidence="2" key="2">
    <citation type="submission" date="2025-08" db="UniProtKB">
        <authorList>
            <consortium name="RefSeq"/>
        </authorList>
    </citation>
    <scope>IDENTIFICATION</scope>
    <source>
        <tissue evidence="2">Etiolated seedlings</tissue>
    </source>
</reference>
<reference evidence="1" key="1">
    <citation type="journal article" date="2013" name="Nat. Biotechnol.">
        <title>Draft genome sequence of chickpea (Cicer arietinum) provides a resource for trait improvement.</title>
        <authorList>
            <person name="Varshney R.K."/>
            <person name="Song C."/>
            <person name="Saxena R.K."/>
            <person name="Azam S."/>
            <person name="Yu S."/>
            <person name="Sharpe A.G."/>
            <person name="Cannon S."/>
            <person name="Baek J."/>
            <person name="Rosen B.D."/>
            <person name="Tar'an B."/>
            <person name="Millan T."/>
            <person name="Zhang X."/>
            <person name="Ramsay L.D."/>
            <person name="Iwata A."/>
            <person name="Wang Y."/>
            <person name="Nelson W."/>
            <person name="Farmer A.D."/>
            <person name="Gaur P.M."/>
            <person name="Soderlund C."/>
            <person name="Penmetsa R.V."/>
            <person name="Xu C."/>
            <person name="Bharti A.K."/>
            <person name="He W."/>
            <person name="Winter P."/>
            <person name="Zhao S."/>
            <person name="Hane J.K."/>
            <person name="Carrasquilla-Garcia N."/>
            <person name="Condie J.A."/>
            <person name="Upadhyaya H.D."/>
            <person name="Luo M.C."/>
            <person name="Thudi M."/>
            <person name="Gowda C.L."/>
            <person name="Singh N.P."/>
            <person name="Lichtenzveig J."/>
            <person name="Gali K.K."/>
            <person name="Rubio J."/>
            <person name="Nadarajan N."/>
            <person name="Dolezel J."/>
            <person name="Bansal K.C."/>
            <person name="Xu X."/>
            <person name="Edwards D."/>
            <person name="Zhang G."/>
            <person name="Kahl G."/>
            <person name="Gil J."/>
            <person name="Singh K.B."/>
            <person name="Datta S.K."/>
            <person name="Jackson S.A."/>
            <person name="Wang J."/>
            <person name="Cook D.R."/>
        </authorList>
    </citation>
    <scope>NUCLEOTIDE SEQUENCE [LARGE SCALE GENOMIC DNA]</scope>
    <source>
        <strain evidence="1">cv. CDC Frontier</strain>
    </source>
</reference>